<dbReference type="FunFam" id="3.20.20.100:FF:000013">
    <property type="entry name" value="NADPH-dependent codeinone reductase 1-1"/>
    <property type="match status" value="1"/>
</dbReference>
<comment type="similarity">
    <text evidence="1">Belongs to the aldo/keto reductase family.</text>
</comment>
<dbReference type="AlphaFoldDB" id="A0A9D4U285"/>
<evidence type="ECO:0000256" key="1">
    <source>
        <dbReference type="ARBA" id="ARBA00007905"/>
    </source>
</evidence>
<dbReference type="PROSITE" id="PS00798">
    <property type="entry name" value="ALDOKETO_REDUCTASE_1"/>
    <property type="match status" value="1"/>
</dbReference>
<evidence type="ECO:0000256" key="3">
    <source>
        <dbReference type="PIRSR" id="PIRSR000097-1"/>
    </source>
</evidence>
<dbReference type="PRINTS" id="PR00069">
    <property type="entry name" value="ALDKETRDTASE"/>
</dbReference>
<accession>A0A9D4U285</accession>
<dbReference type="Gene3D" id="3.20.20.100">
    <property type="entry name" value="NADP-dependent oxidoreductase domain"/>
    <property type="match status" value="1"/>
</dbReference>
<evidence type="ECO:0000313" key="7">
    <source>
        <dbReference type="EMBL" id="KAI5059987.1"/>
    </source>
</evidence>
<keyword evidence="2" id="KW-0521">NADP</keyword>
<feature type="site" description="Lowers pKa of active site Tyr" evidence="5">
    <location>
        <position position="82"/>
    </location>
</feature>
<dbReference type="Pfam" id="PF00248">
    <property type="entry name" value="Aldo_ket_red"/>
    <property type="match status" value="1"/>
</dbReference>
<reference evidence="7" key="1">
    <citation type="submission" date="2021-01" db="EMBL/GenBank/DDBJ databases">
        <title>Adiantum capillus-veneris genome.</title>
        <authorList>
            <person name="Fang Y."/>
            <person name="Liao Q."/>
        </authorList>
    </citation>
    <scope>NUCLEOTIDE SEQUENCE</scope>
    <source>
        <strain evidence="7">H3</strain>
        <tissue evidence="7">Leaf</tissue>
    </source>
</reference>
<evidence type="ECO:0000256" key="5">
    <source>
        <dbReference type="PIRSR" id="PIRSR000097-3"/>
    </source>
</evidence>
<protein>
    <recommendedName>
        <fullName evidence="6">NADP-dependent oxidoreductase domain-containing protein</fullName>
    </recommendedName>
</protein>
<dbReference type="InterPro" id="IPR023210">
    <property type="entry name" value="NADP_OxRdtase_dom"/>
</dbReference>
<evidence type="ECO:0000259" key="6">
    <source>
        <dbReference type="Pfam" id="PF00248"/>
    </source>
</evidence>
<dbReference type="SUPFAM" id="SSF51430">
    <property type="entry name" value="NAD(P)-linked oxidoreductase"/>
    <property type="match status" value="1"/>
</dbReference>
<gene>
    <name evidence="7" type="ORF">GOP47_0024407</name>
</gene>
<dbReference type="InterPro" id="IPR020471">
    <property type="entry name" value="AKR"/>
</dbReference>
<organism evidence="7 8">
    <name type="scientific">Adiantum capillus-veneris</name>
    <name type="common">Maidenhair fern</name>
    <dbReference type="NCBI Taxonomy" id="13818"/>
    <lineage>
        <taxon>Eukaryota</taxon>
        <taxon>Viridiplantae</taxon>
        <taxon>Streptophyta</taxon>
        <taxon>Embryophyta</taxon>
        <taxon>Tracheophyta</taxon>
        <taxon>Polypodiopsida</taxon>
        <taxon>Polypodiidae</taxon>
        <taxon>Polypodiales</taxon>
        <taxon>Pteridineae</taxon>
        <taxon>Pteridaceae</taxon>
        <taxon>Vittarioideae</taxon>
        <taxon>Adiantum</taxon>
    </lineage>
</organism>
<dbReference type="OrthoDB" id="416253at2759"/>
<dbReference type="PANTHER" id="PTHR11732">
    <property type="entry name" value="ALDO/KETO REDUCTASE"/>
    <property type="match status" value="1"/>
</dbReference>
<dbReference type="PROSITE" id="PS00062">
    <property type="entry name" value="ALDOKETO_REDUCTASE_2"/>
    <property type="match status" value="1"/>
</dbReference>
<dbReference type="PIRSF" id="PIRSF000097">
    <property type="entry name" value="AKR"/>
    <property type="match status" value="1"/>
</dbReference>
<evidence type="ECO:0000313" key="8">
    <source>
        <dbReference type="Proteomes" id="UP000886520"/>
    </source>
</evidence>
<dbReference type="GO" id="GO:0016491">
    <property type="term" value="F:oxidoreductase activity"/>
    <property type="evidence" value="ECO:0007669"/>
    <property type="project" value="InterPro"/>
</dbReference>
<dbReference type="InterPro" id="IPR036812">
    <property type="entry name" value="NAD(P)_OxRdtase_dom_sf"/>
</dbReference>
<dbReference type="PROSITE" id="PS00063">
    <property type="entry name" value="ALDOKETO_REDUCTASE_3"/>
    <property type="match status" value="1"/>
</dbReference>
<sequence>MAECAILSTGASIPLLGFGTASDPSSATHAEKKAAISEALKVGYRHFDTANAYKSEGCLGEALNEAMQAGVVKREDLFVTSKIWCCDCFPEGVLPALKNSLSELQLDYLDLYLIHWPIRFKESVKYVPKLEDILPFDLKGTWQALEACVKQGLTKAIGVSNFSSKKITNLLEFAEIPPAVNQVEMHPMWQQKQLRETCKRANIHVSAWSPLGAPRQMWGSPAVLDEPILQEIAAKLGKTPAQVALRWGLDNGVSVIAKSFNKARMTENFQVFGWHLSDEDHGAISKIKQHKNFDGSLFLHPEFGSYKSVQELWDGEI</sequence>
<dbReference type="InterPro" id="IPR018170">
    <property type="entry name" value="Aldo/ket_reductase_CS"/>
</dbReference>
<feature type="active site" description="Proton donor" evidence="3">
    <location>
        <position position="53"/>
    </location>
</feature>
<dbReference type="EMBL" id="JABFUD020000024">
    <property type="protein sequence ID" value="KAI5059987.1"/>
    <property type="molecule type" value="Genomic_DNA"/>
</dbReference>
<evidence type="ECO:0000256" key="2">
    <source>
        <dbReference type="ARBA" id="ARBA00022857"/>
    </source>
</evidence>
<keyword evidence="8" id="KW-1185">Reference proteome</keyword>
<feature type="binding site" evidence="4">
    <location>
        <position position="115"/>
    </location>
    <ligand>
        <name>substrate</name>
    </ligand>
</feature>
<evidence type="ECO:0000256" key="4">
    <source>
        <dbReference type="PIRSR" id="PIRSR000097-2"/>
    </source>
</evidence>
<comment type="caution">
    <text evidence="7">The sequence shown here is derived from an EMBL/GenBank/DDBJ whole genome shotgun (WGS) entry which is preliminary data.</text>
</comment>
<proteinExistence type="inferred from homology"/>
<feature type="domain" description="NADP-dependent oxidoreductase" evidence="6">
    <location>
        <begin position="16"/>
        <end position="287"/>
    </location>
</feature>
<name>A0A9D4U285_ADICA</name>
<dbReference type="Proteomes" id="UP000886520">
    <property type="component" value="Chromosome 24"/>
</dbReference>